<comment type="caution">
    <text evidence="1">The sequence shown here is derived from an EMBL/GenBank/DDBJ whole genome shotgun (WGS) entry which is preliminary data.</text>
</comment>
<gene>
    <name evidence="1" type="ORF">HPB47_010257</name>
</gene>
<evidence type="ECO:0000313" key="1">
    <source>
        <dbReference type="EMBL" id="KAG0412589.1"/>
    </source>
</evidence>
<sequence length="244" mass="26496">MSAAKPKTQIAREPDKEQASPCTFLKDLDEIPLMETNSEAINSSSLAILSIHNDDGMESEDGEYEVVQGKKRQKTSKSEASSSKDGANLQVGCTVLFTPTENRKVDSLSKLKLTDYLNNAAPTMVTVVRIKKARNIVAVDVKRPAFKAELLKLNKLCTVPVKAFIPNDRSNCFGVLRDIDLDCTEHDVKAQLQSSIGIVQVKRLGKTSPVVRVAFAGKQATSARQGGPCKSRGHSLQSTPPAML</sequence>
<organism evidence="1 2">
    <name type="scientific">Ixodes persulcatus</name>
    <name type="common">Taiga tick</name>
    <dbReference type="NCBI Taxonomy" id="34615"/>
    <lineage>
        <taxon>Eukaryota</taxon>
        <taxon>Metazoa</taxon>
        <taxon>Ecdysozoa</taxon>
        <taxon>Arthropoda</taxon>
        <taxon>Chelicerata</taxon>
        <taxon>Arachnida</taxon>
        <taxon>Acari</taxon>
        <taxon>Parasitiformes</taxon>
        <taxon>Ixodida</taxon>
        <taxon>Ixodoidea</taxon>
        <taxon>Ixodidae</taxon>
        <taxon>Ixodinae</taxon>
        <taxon>Ixodes</taxon>
    </lineage>
</organism>
<protein>
    <submittedName>
        <fullName evidence="1">Uncharacterized protein</fullName>
    </submittedName>
</protein>
<proteinExistence type="predicted"/>
<dbReference type="EMBL" id="JABSTQ010011335">
    <property type="protein sequence ID" value="KAG0412589.1"/>
    <property type="molecule type" value="Genomic_DNA"/>
</dbReference>
<keyword evidence="2" id="KW-1185">Reference proteome</keyword>
<reference evidence="1 2" key="1">
    <citation type="journal article" date="2020" name="Cell">
        <title>Large-Scale Comparative Analyses of Tick Genomes Elucidate Their Genetic Diversity and Vector Capacities.</title>
        <authorList>
            <consortium name="Tick Genome and Microbiome Consortium (TIGMIC)"/>
            <person name="Jia N."/>
            <person name="Wang J."/>
            <person name="Shi W."/>
            <person name="Du L."/>
            <person name="Sun Y."/>
            <person name="Zhan W."/>
            <person name="Jiang J.F."/>
            <person name="Wang Q."/>
            <person name="Zhang B."/>
            <person name="Ji P."/>
            <person name="Bell-Sakyi L."/>
            <person name="Cui X.M."/>
            <person name="Yuan T.T."/>
            <person name="Jiang B.G."/>
            <person name="Yang W.F."/>
            <person name="Lam T.T."/>
            <person name="Chang Q.C."/>
            <person name="Ding S.J."/>
            <person name="Wang X.J."/>
            <person name="Zhu J.G."/>
            <person name="Ruan X.D."/>
            <person name="Zhao L."/>
            <person name="Wei J.T."/>
            <person name="Ye R.Z."/>
            <person name="Que T.C."/>
            <person name="Du C.H."/>
            <person name="Zhou Y.H."/>
            <person name="Cheng J.X."/>
            <person name="Dai P.F."/>
            <person name="Guo W.B."/>
            <person name="Han X.H."/>
            <person name="Huang E.J."/>
            <person name="Li L.F."/>
            <person name="Wei W."/>
            <person name="Gao Y.C."/>
            <person name="Liu J.Z."/>
            <person name="Shao H.Z."/>
            <person name="Wang X."/>
            <person name="Wang C.C."/>
            <person name="Yang T.C."/>
            <person name="Huo Q.B."/>
            <person name="Li W."/>
            <person name="Chen H.Y."/>
            <person name="Chen S.E."/>
            <person name="Zhou L.G."/>
            <person name="Ni X.B."/>
            <person name="Tian J.H."/>
            <person name="Sheng Y."/>
            <person name="Liu T."/>
            <person name="Pan Y.S."/>
            <person name="Xia L.Y."/>
            <person name="Li J."/>
            <person name="Zhao F."/>
            <person name="Cao W.C."/>
        </authorList>
    </citation>
    <scope>NUCLEOTIDE SEQUENCE [LARGE SCALE GENOMIC DNA]</scope>
    <source>
        <strain evidence="1">Iper-2018</strain>
    </source>
</reference>
<dbReference type="Proteomes" id="UP000805193">
    <property type="component" value="Unassembled WGS sequence"/>
</dbReference>
<name>A0AC60P076_IXOPE</name>
<evidence type="ECO:0000313" key="2">
    <source>
        <dbReference type="Proteomes" id="UP000805193"/>
    </source>
</evidence>
<accession>A0AC60P076</accession>